<dbReference type="InterPro" id="IPR004838">
    <property type="entry name" value="NHTrfase_class1_PyrdxlP-BS"/>
</dbReference>
<evidence type="ECO:0000256" key="9">
    <source>
        <dbReference type="ARBA" id="ARBA00022878"/>
    </source>
</evidence>
<dbReference type="NCBIfam" id="TIGR01264">
    <property type="entry name" value="tyr_amTase_E"/>
    <property type="match status" value="1"/>
</dbReference>
<feature type="domain" description="Aminotransferase class I/classII large" evidence="15">
    <location>
        <begin position="101"/>
        <end position="459"/>
    </location>
</feature>
<comment type="subunit">
    <text evidence="4">Homodimer.</text>
</comment>
<feature type="region of interest" description="Disordered" evidence="14">
    <location>
        <begin position="477"/>
        <end position="518"/>
    </location>
</feature>
<evidence type="ECO:0000256" key="7">
    <source>
        <dbReference type="ARBA" id="ARBA00022576"/>
    </source>
</evidence>
<reference evidence="16 17" key="1">
    <citation type="submission" date="2024-10" db="EMBL/GenBank/DDBJ databases">
        <authorList>
            <person name="Kim D."/>
        </authorList>
    </citation>
    <scope>NUCLEOTIDE SEQUENCE [LARGE SCALE GENOMIC DNA]</scope>
    <source>
        <strain evidence="16">BH-2024</strain>
    </source>
</reference>
<dbReference type="GO" id="GO:0008483">
    <property type="term" value="F:transaminase activity"/>
    <property type="evidence" value="ECO:0007669"/>
    <property type="project" value="UniProtKB-KW"/>
</dbReference>
<evidence type="ECO:0000313" key="16">
    <source>
        <dbReference type="EMBL" id="KAL3112822.1"/>
    </source>
</evidence>
<dbReference type="EC" id="2.6.1.5" evidence="5"/>
<keyword evidence="10" id="KW-0663">Pyridoxal phosphate</keyword>
<evidence type="ECO:0000256" key="3">
    <source>
        <dbReference type="ARBA" id="ARBA00007441"/>
    </source>
</evidence>
<accession>A0ABD2LC65</accession>
<dbReference type="Pfam" id="PF00155">
    <property type="entry name" value="Aminotran_1_2"/>
    <property type="match status" value="1"/>
</dbReference>
<keyword evidence="17" id="KW-1185">Reference proteome</keyword>
<dbReference type="GO" id="GO:0006572">
    <property type="term" value="P:L-tyrosine catabolic process"/>
    <property type="evidence" value="ECO:0007669"/>
    <property type="project" value="UniProtKB-KW"/>
</dbReference>
<feature type="region of interest" description="Disordered" evidence="14">
    <location>
        <begin position="1"/>
        <end position="22"/>
    </location>
</feature>
<keyword evidence="7" id="KW-0032">Aminotransferase</keyword>
<dbReference type="InterPro" id="IPR015424">
    <property type="entry name" value="PyrdxlP-dep_Trfase"/>
</dbReference>
<dbReference type="Gene3D" id="3.40.640.10">
    <property type="entry name" value="Type I PLP-dependent aspartate aminotransferase-like (Major domain)"/>
    <property type="match status" value="1"/>
</dbReference>
<proteinExistence type="inferred from homology"/>
<dbReference type="InterPro" id="IPR004839">
    <property type="entry name" value="Aminotransferase_I/II_large"/>
</dbReference>
<dbReference type="SUPFAM" id="SSF53383">
    <property type="entry name" value="PLP-dependent transferases"/>
    <property type="match status" value="1"/>
</dbReference>
<evidence type="ECO:0000256" key="2">
    <source>
        <dbReference type="ARBA" id="ARBA00005203"/>
    </source>
</evidence>
<dbReference type="CDD" id="cd00609">
    <property type="entry name" value="AAT_like"/>
    <property type="match status" value="1"/>
</dbReference>
<dbReference type="InterPro" id="IPR005958">
    <property type="entry name" value="TyrNic_aminoTrfase"/>
</dbReference>
<keyword evidence="8" id="KW-0808">Transferase</keyword>
<comment type="catalytic activity">
    <reaction evidence="13">
        <text>L-tyrosine + 2-oxoglutarate = 3-(4-hydroxyphenyl)pyruvate + L-glutamate</text>
        <dbReference type="Rhea" id="RHEA:15093"/>
        <dbReference type="ChEBI" id="CHEBI:16810"/>
        <dbReference type="ChEBI" id="CHEBI:29985"/>
        <dbReference type="ChEBI" id="CHEBI:36242"/>
        <dbReference type="ChEBI" id="CHEBI:58315"/>
        <dbReference type="EC" id="2.6.1.5"/>
    </reaction>
</comment>
<comment type="cofactor">
    <cofactor evidence="1">
        <name>pyridoxal 5'-phosphate</name>
        <dbReference type="ChEBI" id="CHEBI:597326"/>
    </cofactor>
</comment>
<evidence type="ECO:0000256" key="6">
    <source>
        <dbReference type="ARBA" id="ARBA00015959"/>
    </source>
</evidence>
<evidence type="ECO:0000256" key="13">
    <source>
        <dbReference type="ARBA" id="ARBA00047798"/>
    </source>
</evidence>
<keyword evidence="9" id="KW-0828">Tyrosine catabolism</keyword>
<evidence type="ECO:0000256" key="11">
    <source>
        <dbReference type="ARBA" id="ARBA00023232"/>
    </source>
</evidence>
<evidence type="ECO:0000256" key="4">
    <source>
        <dbReference type="ARBA" id="ARBA00011738"/>
    </source>
</evidence>
<dbReference type="AlphaFoldDB" id="A0ABD2LC65"/>
<evidence type="ECO:0000256" key="8">
    <source>
        <dbReference type="ARBA" id="ARBA00022679"/>
    </source>
</evidence>
<keyword evidence="11" id="KW-0585">Phenylalanine catabolism</keyword>
<evidence type="ECO:0000256" key="5">
    <source>
        <dbReference type="ARBA" id="ARBA00012749"/>
    </source>
</evidence>
<dbReference type="PROSITE" id="PS00105">
    <property type="entry name" value="AA_TRANSFER_CLASS_1"/>
    <property type="match status" value="1"/>
</dbReference>
<dbReference type="NCBIfam" id="TIGR01265">
    <property type="entry name" value="tyr_nico_aTase"/>
    <property type="match status" value="1"/>
</dbReference>
<dbReference type="PANTHER" id="PTHR45744:SF2">
    <property type="entry name" value="TYROSINE AMINOTRANSFERASE"/>
    <property type="match status" value="1"/>
</dbReference>
<dbReference type="PANTHER" id="PTHR45744">
    <property type="entry name" value="TYROSINE AMINOTRANSFERASE"/>
    <property type="match status" value="1"/>
</dbReference>
<dbReference type="Gene3D" id="3.90.1150.10">
    <property type="entry name" value="Aspartate Aminotransferase, domain 1"/>
    <property type="match status" value="1"/>
</dbReference>
<name>A0ABD2LC65_9BILA</name>
<dbReference type="GO" id="GO:0006559">
    <property type="term" value="P:L-phenylalanine catabolic process"/>
    <property type="evidence" value="ECO:0007669"/>
    <property type="project" value="UniProtKB-KW"/>
</dbReference>
<evidence type="ECO:0000256" key="12">
    <source>
        <dbReference type="ARBA" id="ARBA00031696"/>
    </source>
</evidence>
<sequence length="518" mass="56961">MVSTSPSPPIAMAQHAPLSHRQHRAPLAKVLASEKSLYPSMNAIKTPKKAKMQKVAPIRAQIGDHSEWIPLRASKHSRQTVNPIRRVTDSLSVEPNPNKTPIQLNLGDPTLTGCLPPSESVVAALRDAIDSHRFDGYGPAIGTQSAREAIAEHFSCSEVPISANDVVLASGCSHALEMAIVAIADPGHNILVPRPGFPLYSTLCQPNGIKTRQYRLKMEEDGLIDLQHLESLIDDRTRAIVVNNPSNPTGIVFPREHLEQILTLAQKYKLPIIADEIYGDLTYAEGVKFHPLATLSPRVPIITCDGIGKRYLVPGWRLGWLIMHNRFGVLSDVKAGIVSLSQKIVGPCALIQGALPRILRDTPQSFFDNTKALLAKNSEIVYDILCQVPGLKPLRPQGAMYMMVGFDEEMYGDETGFLQRLIAEESVYCLPGSAFSLPNWFRLVLAFPEETTREACERIAAFCTRHMRPCRKQLALWGSQPDEEDGGGSEGAERTAAEESTSGEEEEDGQRQSERSAE</sequence>
<dbReference type="InterPro" id="IPR015421">
    <property type="entry name" value="PyrdxlP-dep_Trfase_major"/>
</dbReference>
<evidence type="ECO:0000259" key="15">
    <source>
        <dbReference type="Pfam" id="PF00155"/>
    </source>
</evidence>
<evidence type="ECO:0000256" key="10">
    <source>
        <dbReference type="ARBA" id="ARBA00022898"/>
    </source>
</evidence>
<dbReference type="Proteomes" id="UP001620626">
    <property type="component" value="Unassembled WGS sequence"/>
</dbReference>
<dbReference type="InterPro" id="IPR015422">
    <property type="entry name" value="PyrdxlP-dep_Trfase_small"/>
</dbReference>
<evidence type="ECO:0000313" key="17">
    <source>
        <dbReference type="Proteomes" id="UP001620626"/>
    </source>
</evidence>
<comment type="similarity">
    <text evidence="3">Belongs to the class-I pyridoxal-phosphate-dependent aminotransferase family.</text>
</comment>
<protein>
    <recommendedName>
        <fullName evidence="6">Tyrosine aminotransferase</fullName>
        <ecNumber evidence="5">2.6.1.5</ecNumber>
    </recommendedName>
    <alternativeName>
        <fullName evidence="12">L-tyrosine:2-oxoglutarate aminotransferase</fullName>
    </alternativeName>
</protein>
<feature type="compositionally biased region" description="Basic and acidic residues" evidence="14">
    <location>
        <begin position="509"/>
        <end position="518"/>
    </location>
</feature>
<gene>
    <name evidence="16" type="ORF">niasHT_019796</name>
</gene>
<organism evidence="16 17">
    <name type="scientific">Heterodera trifolii</name>
    <dbReference type="NCBI Taxonomy" id="157864"/>
    <lineage>
        <taxon>Eukaryota</taxon>
        <taxon>Metazoa</taxon>
        <taxon>Ecdysozoa</taxon>
        <taxon>Nematoda</taxon>
        <taxon>Chromadorea</taxon>
        <taxon>Rhabditida</taxon>
        <taxon>Tylenchina</taxon>
        <taxon>Tylenchomorpha</taxon>
        <taxon>Tylenchoidea</taxon>
        <taxon>Heteroderidae</taxon>
        <taxon>Heteroderinae</taxon>
        <taxon>Heterodera</taxon>
    </lineage>
</organism>
<evidence type="ECO:0000256" key="14">
    <source>
        <dbReference type="SAM" id="MobiDB-lite"/>
    </source>
</evidence>
<comment type="pathway">
    <text evidence="2">Amino-acid degradation; L-phenylalanine degradation; acetoacetate and fumarate from L-phenylalanine: step 2/6.</text>
</comment>
<comment type="caution">
    <text evidence="16">The sequence shown here is derived from an EMBL/GenBank/DDBJ whole genome shotgun (WGS) entry which is preliminary data.</text>
</comment>
<evidence type="ECO:0000256" key="1">
    <source>
        <dbReference type="ARBA" id="ARBA00001933"/>
    </source>
</evidence>
<dbReference type="EMBL" id="JBICBT010000464">
    <property type="protein sequence ID" value="KAL3112822.1"/>
    <property type="molecule type" value="Genomic_DNA"/>
</dbReference>
<dbReference type="InterPro" id="IPR005957">
    <property type="entry name" value="Tyrosine_aminoTrfase"/>
</dbReference>